<dbReference type="AlphaFoldDB" id="G7VP65"/>
<sequence length="291" mass="33534">MDFLQLKYFQVTSKHEHVTRAANELYISQPALSKMIRNLETELGVQLFDREGKHIVLNEYGKKFLKRVNQSLSALEQGVTEVKEMKNEKVEIITLYVAVGSMLLPKLVGEFRDLYPQIRFNLTQHPAKIKKGLAYDFAITSEELTDNERAILLEEEILLGVPTSHPLSSQDTVFLKDLEHEKFVSLTPGNSLRKTTDRFFTHIPFEPDIVFESDDPATVRGLIQTGLGISFIPSILWRNVVTEGIKLIPISEPRCMRTIYLSWPTGELHTDIEKSFFEFIIRFFRDIAHHK</sequence>
<name>G7VP65_PAETH</name>
<evidence type="ECO:0000256" key="1">
    <source>
        <dbReference type="ARBA" id="ARBA00009437"/>
    </source>
</evidence>
<keyword evidence="4" id="KW-0804">Transcription</keyword>
<evidence type="ECO:0000259" key="5">
    <source>
        <dbReference type="PROSITE" id="PS50931"/>
    </source>
</evidence>
<dbReference type="Gene3D" id="1.10.10.10">
    <property type="entry name" value="Winged helix-like DNA-binding domain superfamily/Winged helix DNA-binding domain"/>
    <property type="match status" value="1"/>
</dbReference>
<organism evidence="6 7">
    <name type="scientific">Paenibacillus terrae (strain HPL-003)</name>
    <dbReference type="NCBI Taxonomy" id="985665"/>
    <lineage>
        <taxon>Bacteria</taxon>
        <taxon>Bacillati</taxon>
        <taxon>Bacillota</taxon>
        <taxon>Bacilli</taxon>
        <taxon>Bacillales</taxon>
        <taxon>Paenibacillaceae</taxon>
        <taxon>Paenibacillus</taxon>
    </lineage>
</organism>
<gene>
    <name evidence="6" type="ordered locus">HPL003_21040</name>
</gene>
<dbReference type="EMBL" id="CP003107">
    <property type="protein sequence ID" value="AET60942.1"/>
    <property type="molecule type" value="Genomic_DNA"/>
</dbReference>
<dbReference type="Pfam" id="PF00126">
    <property type="entry name" value="HTH_1"/>
    <property type="match status" value="1"/>
</dbReference>
<dbReference type="Proteomes" id="UP000005876">
    <property type="component" value="Chromosome"/>
</dbReference>
<protein>
    <submittedName>
        <fullName evidence="6">LysR family transcriptional regulator</fullName>
    </submittedName>
</protein>
<dbReference type="PANTHER" id="PTHR30419:SF28">
    <property type="entry name" value="HTH-TYPE TRANSCRIPTIONAL REGULATOR BSDA"/>
    <property type="match status" value="1"/>
</dbReference>
<reference evidence="6 7" key="3">
    <citation type="journal article" date="2012" name="J. Bacteriol.">
        <title>Genome Sequence of Paenibacillus terrae HPL-003, a Xylanase-Producing Bacterium Isolated from Soil Found in Forest Residue.</title>
        <authorList>
            <person name="Shin S.H."/>
            <person name="Kim S."/>
            <person name="Kim J.Y."/>
            <person name="Song H.Y."/>
            <person name="Cho S.J."/>
            <person name="Kim D.R."/>
            <person name="Lee K.I."/>
            <person name="Lim H.K."/>
            <person name="Park N.J."/>
            <person name="Hwang I.T."/>
            <person name="Yang K.S."/>
        </authorList>
    </citation>
    <scope>NUCLEOTIDE SEQUENCE [LARGE SCALE GENOMIC DNA]</scope>
    <source>
        <strain evidence="6 7">HPL-003</strain>
    </source>
</reference>
<dbReference type="FunFam" id="1.10.10.10:FF:000001">
    <property type="entry name" value="LysR family transcriptional regulator"/>
    <property type="match status" value="1"/>
</dbReference>
<dbReference type="KEGG" id="pta:HPL003_21040"/>
<dbReference type="PRINTS" id="PR00039">
    <property type="entry name" value="HTHLYSR"/>
</dbReference>
<dbReference type="InterPro" id="IPR005119">
    <property type="entry name" value="LysR_subst-bd"/>
</dbReference>
<feature type="domain" description="HTH lysR-type" evidence="5">
    <location>
        <begin position="1"/>
        <end position="58"/>
    </location>
</feature>
<evidence type="ECO:0000256" key="3">
    <source>
        <dbReference type="ARBA" id="ARBA00023125"/>
    </source>
</evidence>
<dbReference type="InterPro" id="IPR036390">
    <property type="entry name" value="WH_DNA-bd_sf"/>
</dbReference>
<evidence type="ECO:0000313" key="7">
    <source>
        <dbReference type="Proteomes" id="UP000005876"/>
    </source>
</evidence>
<evidence type="ECO:0000256" key="4">
    <source>
        <dbReference type="ARBA" id="ARBA00023163"/>
    </source>
</evidence>
<dbReference type="eggNOG" id="COG0583">
    <property type="taxonomic scope" value="Bacteria"/>
</dbReference>
<comment type="similarity">
    <text evidence="1">Belongs to the LysR transcriptional regulatory family.</text>
</comment>
<dbReference type="GO" id="GO:0005829">
    <property type="term" value="C:cytosol"/>
    <property type="evidence" value="ECO:0007669"/>
    <property type="project" value="TreeGrafter"/>
</dbReference>
<dbReference type="InterPro" id="IPR000847">
    <property type="entry name" value="LysR_HTH_N"/>
</dbReference>
<dbReference type="PANTHER" id="PTHR30419">
    <property type="entry name" value="HTH-TYPE TRANSCRIPTIONAL REGULATOR YBHD"/>
    <property type="match status" value="1"/>
</dbReference>
<dbReference type="PROSITE" id="PS50931">
    <property type="entry name" value="HTH_LYSR"/>
    <property type="match status" value="1"/>
</dbReference>
<reference key="2">
    <citation type="submission" date="2011-11" db="EMBL/GenBank/DDBJ databases">
        <authorList>
            <person name="Shin S.H."/>
            <person name="Kim S."/>
            <person name="Kim J.Y."/>
        </authorList>
    </citation>
    <scope>NUCLEOTIDE SEQUENCE</scope>
    <source>
        <strain>HPL-003</strain>
    </source>
</reference>
<dbReference type="RefSeq" id="WP_014281639.1">
    <property type="nucleotide sequence ID" value="NC_016641.1"/>
</dbReference>
<evidence type="ECO:0000313" key="6">
    <source>
        <dbReference type="EMBL" id="AET60942.1"/>
    </source>
</evidence>
<dbReference type="Gene3D" id="3.40.190.290">
    <property type="match status" value="1"/>
</dbReference>
<dbReference type="InterPro" id="IPR050950">
    <property type="entry name" value="HTH-type_LysR_regulators"/>
</dbReference>
<keyword evidence="3" id="KW-0238">DNA-binding</keyword>
<dbReference type="SUPFAM" id="SSF53850">
    <property type="entry name" value="Periplasmic binding protein-like II"/>
    <property type="match status" value="1"/>
</dbReference>
<dbReference type="GO" id="GO:0003677">
    <property type="term" value="F:DNA binding"/>
    <property type="evidence" value="ECO:0007669"/>
    <property type="project" value="UniProtKB-KW"/>
</dbReference>
<dbReference type="GO" id="GO:0003700">
    <property type="term" value="F:DNA-binding transcription factor activity"/>
    <property type="evidence" value="ECO:0007669"/>
    <property type="project" value="InterPro"/>
</dbReference>
<dbReference type="HOGENOM" id="CLU_039613_6_2_9"/>
<dbReference type="OrthoDB" id="9803735at2"/>
<reference evidence="7" key="1">
    <citation type="submission" date="2011-11" db="EMBL/GenBank/DDBJ databases">
        <title>Complete sequence of Paenibacillus terrae HPL-003.</title>
        <authorList>
            <person name="Shin S.H."/>
            <person name="Kim S."/>
            <person name="Kim J.Y."/>
        </authorList>
    </citation>
    <scope>NUCLEOTIDE SEQUENCE [LARGE SCALE GENOMIC DNA]</scope>
    <source>
        <strain evidence="7">HPL-003</strain>
    </source>
</reference>
<accession>G7VP65</accession>
<dbReference type="InterPro" id="IPR036388">
    <property type="entry name" value="WH-like_DNA-bd_sf"/>
</dbReference>
<dbReference type="SUPFAM" id="SSF46785">
    <property type="entry name" value="Winged helix' DNA-binding domain"/>
    <property type="match status" value="1"/>
</dbReference>
<proteinExistence type="inferred from homology"/>
<dbReference type="Pfam" id="PF03466">
    <property type="entry name" value="LysR_substrate"/>
    <property type="match status" value="1"/>
</dbReference>
<evidence type="ECO:0000256" key="2">
    <source>
        <dbReference type="ARBA" id="ARBA00023015"/>
    </source>
</evidence>
<dbReference type="STRING" id="985665.HPL003_21040"/>
<keyword evidence="2" id="KW-0805">Transcription regulation</keyword>